<dbReference type="EMBL" id="UINC01000706">
    <property type="protein sequence ID" value="SUZ59886.1"/>
    <property type="molecule type" value="Genomic_DNA"/>
</dbReference>
<keyword evidence="1" id="KW-0812">Transmembrane</keyword>
<keyword evidence="1" id="KW-1133">Transmembrane helix</keyword>
<gene>
    <name evidence="2" type="ORF">METZ01_LOCUS12740</name>
</gene>
<dbReference type="AlphaFoldDB" id="A0A381NZ06"/>
<organism evidence="2">
    <name type="scientific">marine metagenome</name>
    <dbReference type="NCBI Taxonomy" id="408172"/>
    <lineage>
        <taxon>unclassified sequences</taxon>
        <taxon>metagenomes</taxon>
        <taxon>ecological metagenomes</taxon>
    </lineage>
</organism>
<sequence>MSPQLVLTVIGAINILMGIAIYIGAENIVTGGAFNDALINSQSTKVGTYMHEALAAFMIAFGFVALLNRDMENAPAKKLLFAIGVAYVINLTSVVLHVLNPEVHPPVPAVLITLILAAAAFYTSTVSD</sequence>
<evidence type="ECO:0000256" key="1">
    <source>
        <dbReference type="SAM" id="Phobius"/>
    </source>
</evidence>
<name>A0A381NZ06_9ZZZZ</name>
<protein>
    <recommendedName>
        <fullName evidence="3">DUF4383 domain-containing protein</fullName>
    </recommendedName>
</protein>
<keyword evidence="1" id="KW-0472">Membrane</keyword>
<evidence type="ECO:0000313" key="2">
    <source>
        <dbReference type="EMBL" id="SUZ59886.1"/>
    </source>
</evidence>
<reference evidence="2" key="1">
    <citation type="submission" date="2018-05" db="EMBL/GenBank/DDBJ databases">
        <authorList>
            <person name="Lanie J.A."/>
            <person name="Ng W.-L."/>
            <person name="Kazmierczak K.M."/>
            <person name="Andrzejewski T.M."/>
            <person name="Davidsen T.M."/>
            <person name="Wayne K.J."/>
            <person name="Tettelin H."/>
            <person name="Glass J.I."/>
            <person name="Rusch D."/>
            <person name="Podicherti R."/>
            <person name="Tsui H.-C.T."/>
            <person name="Winkler M.E."/>
        </authorList>
    </citation>
    <scope>NUCLEOTIDE SEQUENCE</scope>
</reference>
<feature type="transmembrane region" description="Helical" evidence="1">
    <location>
        <begin position="49"/>
        <end position="67"/>
    </location>
</feature>
<evidence type="ECO:0008006" key="3">
    <source>
        <dbReference type="Google" id="ProtNLM"/>
    </source>
</evidence>
<feature type="transmembrane region" description="Helical" evidence="1">
    <location>
        <begin position="5"/>
        <end position="25"/>
    </location>
</feature>
<accession>A0A381NZ06</accession>
<proteinExistence type="predicted"/>
<feature type="transmembrane region" description="Helical" evidence="1">
    <location>
        <begin position="79"/>
        <end position="99"/>
    </location>
</feature>
<feature type="transmembrane region" description="Helical" evidence="1">
    <location>
        <begin position="105"/>
        <end position="123"/>
    </location>
</feature>